<dbReference type="Gene3D" id="3.40.50.300">
    <property type="entry name" value="P-loop containing nucleotide triphosphate hydrolases"/>
    <property type="match status" value="1"/>
</dbReference>
<dbReference type="Pfam" id="PF00071">
    <property type="entry name" value="Ras"/>
    <property type="match status" value="1"/>
</dbReference>
<dbReference type="PANTHER" id="PTHR24413">
    <property type="entry name" value="SPECKLE-TYPE POZ PROTEIN"/>
    <property type="match status" value="1"/>
</dbReference>
<sequence>MIEMQLRFATHVMLTFSLTDPASLEKVLEYHQLMTHLKEEYGASPRVLLVGTKSDLKEERRVTQEEGQGVADRMGCAYFEVSSKLEENNNVDKAFKWLISIGEMQNVPPFVEKDGVMGSTLGSDMDRLFNSPILSDLKFVCEDKTVYLHKVIISIRFPPFIDKFFTKSNTYNCTKVPYEDVLVLTRWIYTGSLVHPHPESLRQSIISLQLFPLIQQLSTMNDTVPNTPLPTFGVILNQKSLSDITLIVGNSNFFAHQQILYCRSSYFKSMFQSGFKESLSNDLIINIKETSPKTFCEVLEYIYTDIVEVNEKNWQNLLDSSLIFGIEGLTRTVERFLIQNTTIDNVVSLFTLCKEYPLPYLNDKLKYVIGYYFPLIIQTKSFKALNQNVQQELSKLKIEGTWRIEQGKKENCSLQ</sequence>
<proteinExistence type="predicted"/>
<evidence type="ECO:0000259" key="1">
    <source>
        <dbReference type="PROSITE" id="PS50097"/>
    </source>
</evidence>
<feature type="domain" description="BTB" evidence="1">
    <location>
        <begin position="242"/>
        <end position="311"/>
    </location>
</feature>
<dbReference type="InterPro" id="IPR000210">
    <property type="entry name" value="BTB/POZ_dom"/>
</dbReference>
<dbReference type="Pfam" id="PF00651">
    <property type="entry name" value="BTB"/>
    <property type="match status" value="2"/>
</dbReference>
<dbReference type="SMART" id="SM00175">
    <property type="entry name" value="RAB"/>
    <property type="match status" value="1"/>
</dbReference>
<dbReference type="EMBL" id="GIBP01002865">
    <property type="protein sequence ID" value="NDV31834.1"/>
    <property type="molecule type" value="Transcribed_RNA"/>
</dbReference>
<dbReference type="AlphaFoldDB" id="A0A6B2L4D1"/>
<dbReference type="PROSITE" id="PS51419">
    <property type="entry name" value="RAB"/>
    <property type="match status" value="1"/>
</dbReference>
<dbReference type="PROSITE" id="PS51421">
    <property type="entry name" value="RAS"/>
    <property type="match status" value="1"/>
</dbReference>
<reference evidence="2" key="1">
    <citation type="journal article" date="2020" name="J. Eukaryot. Microbiol.">
        <title>De novo Sequencing, Assembly and Annotation of the Transcriptome for the Free-Living Testate Amoeba Arcella intermedia.</title>
        <authorList>
            <person name="Ribeiro G.M."/>
            <person name="Porfirio-Sousa A.L."/>
            <person name="Maurer-Alcala X.X."/>
            <person name="Katz L.A."/>
            <person name="Lahr D.J.G."/>
        </authorList>
    </citation>
    <scope>NUCLEOTIDE SEQUENCE</scope>
</reference>
<dbReference type="InterPro" id="IPR027417">
    <property type="entry name" value="P-loop_NTPase"/>
</dbReference>
<dbReference type="GO" id="GO:0005525">
    <property type="term" value="F:GTP binding"/>
    <property type="evidence" value="ECO:0007669"/>
    <property type="project" value="InterPro"/>
</dbReference>
<evidence type="ECO:0000313" key="2">
    <source>
        <dbReference type="EMBL" id="NDV31834.1"/>
    </source>
</evidence>
<organism evidence="2">
    <name type="scientific">Arcella intermedia</name>
    <dbReference type="NCBI Taxonomy" id="1963864"/>
    <lineage>
        <taxon>Eukaryota</taxon>
        <taxon>Amoebozoa</taxon>
        <taxon>Tubulinea</taxon>
        <taxon>Elardia</taxon>
        <taxon>Arcellinida</taxon>
        <taxon>Sphaerothecina</taxon>
        <taxon>Arcellidae</taxon>
        <taxon>Arcella</taxon>
    </lineage>
</organism>
<dbReference type="InterPro" id="IPR011333">
    <property type="entry name" value="SKP1/BTB/POZ_sf"/>
</dbReference>
<dbReference type="SMART" id="SM00174">
    <property type="entry name" value="RHO"/>
    <property type="match status" value="1"/>
</dbReference>
<dbReference type="SMART" id="SM00225">
    <property type="entry name" value="BTB"/>
    <property type="match status" value="2"/>
</dbReference>
<protein>
    <recommendedName>
        <fullName evidence="1">BTB domain-containing protein</fullName>
    </recommendedName>
</protein>
<dbReference type="InterPro" id="IPR001806">
    <property type="entry name" value="Small_GTPase"/>
</dbReference>
<dbReference type="Gene3D" id="3.30.710.10">
    <property type="entry name" value="Potassium Channel Kv1.1, Chain A"/>
    <property type="match status" value="2"/>
</dbReference>
<dbReference type="SMART" id="SM00173">
    <property type="entry name" value="RAS"/>
    <property type="match status" value="1"/>
</dbReference>
<feature type="domain" description="BTB" evidence="1">
    <location>
        <begin position="135"/>
        <end position="197"/>
    </location>
</feature>
<dbReference type="SUPFAM" id="SSF52540">
    <property type="entry name" value="P-loop containing nucleoside triphosphate hydrolases"/>
    <property type="match status" value="1"/>
</dbReference>
<dbReference type="SUPFAM" id="SSF54695">
    <property type="entry name" value="POZ domain"/>
    <property type="match status" value="2"/>
</dbReference>
<name>A0A6B2L4D1_9EUKA</name>
<dbReference type="GO" id="GO:0003924">
    <property type="term" value="F:GTPase activity"/>
    <property type="evidence" value="ECO:0007669"/>
    <property type="project" value="InterPro"/>
</dbReference>
<dbReference type="CDD" id="cd18186">
    <property type="entry name" value="BTB_POZ_ZBTB_KLHL-like"/>
    <property type="match status" value="1"/>
</dbReference>
<dbReference type="PROSITE" id="PS50097">
    <property type="entry name" value="BTB"/>
    <property type="match status" value="2"/>
</dbReference>
<accession>A0A6B2L4D1</accession>